<protein>
    <submittedName>
        <fullName evidence="5">LacI family transcriptional regulator</fullName>
    </submittedName>
</protein>
<evidence type="ECO:0000313" key="6">
    <source>
        <dbReference type="Proteomes" id="UP000031030"/>
    </source>
</evidence>
<dbReference type="SMART" id="SM00354">
    <property type="entry name" value="HTH_LACI"/>
    <property type="match status" value="1"/>
</dbReference>
<dbReference type="SUPFAM" id="SSF47413">
    <property type="entry name" value="lambda repressor-like DNA-binding domains"/>
    <property type="match status" value="1"/>
</dbReference>
<dbReference type="Proteomes" id="UP000031030">
    <property type="component" value="Unassembled WGS sequence"/>
</dbReference>
<dbReference type="EMBL" id="JTDK01000018">
    <property type="protein sequence ID" value="KHK95924.1"/>
    <property type="molecule type" value="Genomic_DNA"/>
</dbReference>
<evidence type="ECO:0000256" key="3">
    <source>
        <dbReference type="ARBA" id="ARBA00023163"/>
    </source>
</evidence>
<organism evidence="5 6">
    <name type="scientific">Microbacterium mangrovi</name>
    <dbReference type="NCBI Taxonomy" id="1348253"/>
    <lineage>
        <taxon>Bacteria</taxon>
        <taxon>Bacillati</taxon>
        <taxon>Actinomycetota</taxon>
        <taxon>Actinomycetes</taxon>
        <taxon>Micrococcales</taxon>
        <taxon>Microbacteriaceae</taxon>
        <taxon>Microbacterium</taxon>
    </lineage>
</organism>
<evidence type="ECO:0000313" key="5">
    <source>
        <dbReference type="EMBL" id="KHK95924.1"/>
    </source>
</evidence>
<keyword evidence="3" id="KW-0804">Transcription</keyword>
<keyword evidence="2" id="KW-0238">DNA-binding</keyword>
<keyword evidence="1" id="KW-0805">Transcription regulation</keyword>
<dbReference type="CDD" id="cd01392">
    <property type="entry name" value="HTH_LacI"/>
    <property type="match status" value="1"/>
</dbReference>
<reference evidence="5 6" key="1">
    <citation type="submission" date="2014-11" db="EMBL/GenBank/DDBJ databases">
        <title>Genome sequence of Microbacterium mangrovi MUSC 115(T).</title>
        <authorList>
            <person name="Lee L.-H."/>
        </authorList>
    </citation>
    <scope>NUCLEOTIDE SEQUENCE [LARGE SCALE GENOMIC DNA]</scope>
    <source>
        <strain evidence="5 6">MUSC 115</strain>
    </source>
</reference>
<keyword evidence="6" id="KW-1185">Reference proteome</keyword>
<dbReference type="Gene3D" id="1.10.260.40">
    <property type="entry name" value="lambda repressor-like DNA-binding domains"/>
    <property type="match status" value="1"/>
</dbReference>
<feature type="domain" description="HTH lacI-type" evidence="4">
    <location>
        <begin position="1"/>
        <end position="42"/>
    </location>
</feature>
<dbReference type="GO" id="GO:0003700">
    <property type="term" value="F:DNA-binding transcription factor activity"/>
    <property type="evidence" value="ECO:0007669"/>
    <property type="project" value="TreeGrafter"/>
</dbReference>
<dbReference type="InterPro" id="IPR000843">
    <property type="entry name" value="HTH_LacI"/>
</dbReference>
<comment type="caution">
    <text evidence="5">The sequence shown here is derived from an EMBL/GenBank/DDBJ whole genome shotgun (WGS) entry which is preliminary data.</text>
</comment>
<dbReference type="InterPro" id="IPR028082">
    <property type="entry name" value="Peripla_BP_I"/>
</dbReference>
<evidence type="ECO:0000256" key="1">
    <source>
        <dbReference type="ARBA" id="ARBA00023015"/>
    </source>
</evidence>
<dbReference type="PANTHER" id="PTHR30146">
    <property type="entry name" value="LACI-RELATED TRANSCRIPTIONAL REPRESSOR"/>
    <property type="match status" value="1"/>
</dbReference>
<dbReference type="AlphaFoldDB" id="A0A0B2A299"/>
<dbReference type="CDD" id="cd06267">
    <property type="entry name" value="PBP1_LacI_sugar_binding-like"/>
    <property type="match status" value="1"/>
</dbReference>
<dbReference type="Pfam" id="PF13377">
    <property type="entry name" value="Peripla_BP_3"/>
    <property type="match status" value="1"/>
</dbReference>
<dbReference type="GO" id="GO:0000976">
    <property type="term" value="F:transcription cis-regulatory region binding"/>
    <property type="evidence" value="ECO:0007669"/>
    <property type="project" value="TreeGrafter"/>
</dbReference>
<dbReference type="STRING" id="1348253.LK09_17710"/>
<dbReference type="InterPro" id="IPR010982">
    <property type="entry name" value="Lambda_DNA-bd_dom_sf"/>
</dbReference>
<name>A0A0B2A299_9MICO</name>
<sequence length="318" mass="34011">MKTVSNVVRDYPHVSARTRERVQRAIDELGYRPNMMGRRLATGKTGLLTLAFADVGIPYFAELARVVSRAAEARGYRVLLEETDATLDGERGILASSEAGLVDGMLFQPSVMSSTEIARHRSDLPIVLLGETAAPLTVDRVMIDNVAAAAEVTRHLIAAGRRRIGFVGHEEPALSETSRQRIMGYQSALEEAGLQPDAGLLFPSASISAADAAAAVGAALDRGASFDALVCRDDLAAIGALRALHERGLRIPEDVAVTGWDDIRLAGMMFPSLTSVAPDLDALASQALDMLFERMAGFDGMGRHRIAPHGLVLRESAP</sequence>
<dbReference type="PANTHER" id="PTHR30146:SF109">
    <property type="entry name" value="HTH-TYPE TRANSCRIPTIONAL REGULATOR GALS"/>
    <property type="match status" value="1"/>
</dbReference>
<gene>
    <name evidence="5" type="ORF">LK09_17710</name>
</gene>
<dbReference type="Gene3D" id="3.40.50.2300">
    <property type="match status" value="2"/>
</dbReference>
<proteinExistence type="predicted"/>
<evidence type="ECO:0000256" key="2">
    <source>
        <dbReference type="ARBA" id="ARBA00023125"/>
    </source>
</evidence>
<dbReference type="Pfam" id="PF00356">
    <property type="entry name" value="LacI"/>
    <property type="match status" value="1"/>
</dbReference>
<accession>A0A0B2A299</accession>
<evidence type="ECO:0000259" key="4">
    <source>
        <dbReference type="PROSITE" id="PS50932"/>
    </source>
</evidence>
<dbReference type="PROSITE" id="PS50932">
    <property type="entry name" value="HTH_LACI_2"/>
    <property type="match status" value="1"/>
</dbReference>
<dbReference type="SUPFAM" id="SSF53822">
    <property type="entry name" value="Periplasmic binding protein-like I"/>
    <property type="match status" value="1"/>
</dbReference>
<dbReference type="InterPro" id="IPR046335">
    <property type="entry name" value="LacI/GalR-like_sensor"/>
</dbReference>